<dbReference type="FunFam" id="3.40.50.300:FF:001992">
    <property type="entry name" value="ATP-dependent RNA helicase, putative"/>
    <property type="match status" value="1"/>
</dbReference>
<dbReference type="InterPro" id="IPR011335">
    <property type="entry name" value="Restrct_endonuc-II-like"/>
</dbReference>
<dbReference type="Pfam" id="PF00271">
    <property type="entry name" value="Helicase_C"/>
    <property type="match status" value="1"/>
</dbReference>
<feature type="domain" description="Helicase ATP-binding" evidence="8">
    <location>
        <begin position="24"/>
        <end position="191"/>
    </location>
</feature>
<dbReference type="GO" id="GO:0004386">
    <property type="term" value="F:helicase activity"/>
    <property type="evidence" value="ECO:0007669"/>
    <property type="project" value="UniProtKB-KW"/>
</dbReference>
<evidence type="ECO:0000259" key="9">
    <source>
        <dbReference type="PROSITE" id="PS51194"/>
    </source>
</evidence>
<dbReference type="SMART" id="SM00891">
    <property type="entry name" value="ERCC4"/>
    <property type="match status" value="1"/>
</dbReference>
<dbReference type="SUPFAM" id="SSF47781">
    <property type="entry name" value="RuvA domain 2-like"/>
    <property type="match status" value="1"/>
</dbReference>
<dbReference type="InterPro" id="IPR027417">
    <property type="entry name" value="P-loop_NTPase"/>
</dbReference>
<protein>
    <submittedName>
        <fullName evidence="11">DEAD/DEAH box helicase</fullName>
    </submittedName>
    <submittedName>
        <fullName evidence="12">Fanconi anemia group M protein</fullName>
    </submittedName>
    <submittedName>
        <fullName evidence="10">Hef nuclease</fullName>
    </submittedName>
</protein>
<reference evidence="11 15" key="3">
    <citation type="submission" date="2018-10" db="EMBL/GenBank/DDBJ databases">
        <title>Cultivation of a novel Methanohalophilus strain from Kebrit Deep of the Red Sea and a genomic comparison of members of the genus Methanohalophilus.</title>
        <authorList>
            <person name="Guan Y."/>
            <person name="Ngugi D.K."/>
            <person name="Stingl U."/>
        </authorList>
    </citation>
    <scope>NUCLEOTIDE SEQUENCE [LARGE SCALE GENOMIC DNA]</scope>
    <source>
        <strain evidence="11 15">DSM 3094</strain>
    </source>
</reference>
<keyword evidence="5" id="KW-0067">ATP-binding</keyword>
<evidence type="ECO:0000313" key="15">
    <source>
        <dbReference type="Proteomes" id="UP000267921"/>
    </source>
</evidence>
<dbReference type="SUPFAM" id="SSF52540">
    <property type="entry name" value="P-loop containing nucleoside triphosphate hydrolases"/>
    <property type="match status" value="1"/>
</dbReference>
<dbReference type="InterPro" id="IPR014001">
    <property type="entry name" value="Helicase_ATP-bd"/>
</dbReference>
<sequence>MVKYIQHPLIKPDSVEQRLYQLDLAGKALSSSTLVVLPTGLGKTIVALLVMASRLEATGKKVVMLSPTKPLVEQHAAFFSQMLNLEPEEVMTFTGNLPPAKRENMWERGRVIVSTPQVIENDLLTKRISLRDVAHITFDEAHRAVGNYSYTYIAEEYFNQAKEPLCLAITASPGSSDEKIAEVCESLHIEKVAVKTEDDSDVAPYIHHKQVEWVHLKLPDEMQSLKNLLDKVLEDRIQKMDEVGYRLPYGKKTSKKELLGLQKKMQGQLRSGNPDPSVYSSISLMAEILKAGHAIEVIETQGVGALAKYVDRLEREACTKGASKASKRLMEDLFMRQLSHRLKECGAEHPKFETVCNIVKEELISNPDSRVIVFTNFRDTAEMVTDALSEIEDINPVKFVGQSSKYKDKGLTQKQQVEIIDHFKQGNFNVLVATSVAEEGLDIPATDLVVFYEPIPSEIRSIQRKGRTGRKHAGRVVVLVTKGTRDEGYYWSSANREKKMQGNIKQLQETLSTDEQENPFIKEKQRSLEDFDNSEEPADKNGPEVVADQREIRSTVTRNLQKAGASLSVKTLEVGDYVVSENVAIERKETGDFVNSLIEGKLFEQISNLTRTYEKTILIIEGEGLFNARRINPSSIYGAMLSISMDFETTILHTRDTEETAALILQIAKKQQGKDKKPINPHGKKAAPILSKQQEYIVSAIPQLGPQAARNLLEHFGSVEAVMQACEEELREVKLIGPKTAARIREVVCSEYKG</sequence>
<dbReference type="Proteomes" id="UP000186879">
    <property type="component" value="Chromosome"/>
</dbReference>
<evidence type="ECO:0000259" key="8">
    <source>
        <dbReference type="PROSITE" id="PS51192"/>
    </source>
</evidence>
<dbReference type="RefSeq" id="WP_072562216.1">
    <property type="nucleotide sequence ID" value="NZ_CP017921.1"/>
</dbReference>
<dbReference type="SMART" id="SM00490">
    <property type="entry name" value="HELICc"/>
    <property type="match status" value="1"/>
</dbReference>
<feature type="domain" description="Helicase C-terminal" evidence="9">
    <location>
        <begin position="351"/>
        <end position="525"/>
    </location>
</feature>
<evidence type="ECO:0000313" key="14">
    <source>
        <dbReference type="Proteomes" id="UP000198669"/>
    </source>
</evidence>
<dbReference type="AlphaFoldDB" id="A0A1L3Q4I6"/>
<evidence type="ECO:0000256" key="7">
    <source>
        <dbReference type="ARBA" id="ARBA00023204"/>
    </source>
</evidence>
<proteinExistence type="predicted"/>
<dbReference type="KEGG" id="mhaz:BHR79_10160"/>
<dbReference type="InterPro" id="IPR003583">
    <property type="entry name" value="Hlx-hairpin-Hlx_DNA-bd_motif"/>
</dbReference>
<evidence type="ECO:0000313" key="12">
    <source>
        <dbReference type="EMBL" id="SDW41453.1"/>
    </source>
</evidence>
<dbReference type="EMBL" id="RJJG01000004">
    <property type="protein sequence ID" value="RNI08854.1"/>
    <property type="molecule type" value="Genomic_DNA"/>
</dbReference>
<dbReference type="Gene3D" id="1.20.1320.20">
    <property type="entry name" value="hef helicase domain"/>
    <property type="match status" value="1"/>
</dbReference>
<dbReference type="GO" id="GO:0004518">
    <property type="term" value="F:nuclease activity"/>
    <property type="evidence" value="ECO:0007669"/>
    <property type="project" value="InterPro"/>
</dbReference>
<dbReference type="Pfam" id="PF02732">
    <property type="entry name" value="ERCC4"/>
    <property type="match status" value="1"/>
</dbReference>
<reference evidence="10 13" key="1">
    <citation type="submission" date="2016-10" db="EMBL/GenBank/DDBJ databases">
        <title>Methanohalophilus halophilus.</title>
        <authorList>
            <person name="L'haridon S."/>
        </authorList>
    </citation>
    <scope>NUCLEOTIDE SEQUENCE [LARGE SCALE GENOMIC DNA]</scope>
    <source>
        <strain evidence="10 13">Z-7982</strain>
    </source>
</reference>
<evidence type="ECO:0000256" key="1">
    <source>
        <dbReference type="ARBA" id="ARBA00022741"/>
    </source>
</evidence>
<dbReference type="GO" id="GO:0016787">
    <property type="term" value="F:hydrolase activity"/>
    <property type="evidence" value="ECO:0007669"/>
    <property type="project" value="UniProtKB-KW"/>
</dbReference>
<dbReference type="PROSITE" id="PS51194">
    <property type="entry name" value="HELICASE_CTER"/>
    <property type="match status" value="1"/>
</dbReference>
<dbReference type="InterPro" id="IPR010994">
    <property type="entry name" value="RuvA_2-like"/>
</dbReference>
<dbReference type="InterPro" id="IPR006166">
    <property type="entry name" value="ERCC4_domain"/>
</dbReference>
<dbReference type="Gene3D" id="3.40.50.300">
    <property type="entry name" value="P-loop containing nucleotide triphosphate hydrolases"/>
    <property type="match status" value="2"/>
</dbReference>
<evidence type="ECO:0000256" key="2">
    <source>
        <dbReference type="ARBA" id="ARBA00022763"/>
    </source>
</evidence>
<dbReference type="PROSITE" id="PS51192">
    <property type="entry name" value="HELICASE_ATP_BIND_1"/>
    <property type="match status" value="1"/>
</dbReference>
<dbReference type="EMBL" id="FNMU01000002">
    <property type="protein sequence ID" value="SDW41453.1"/>
    <property type="molecule type" value="Genomic_DNA"/>
</dbReference>
<keyword evidence="4 11" id="KW-0347">Helicase</keyword>
<keyword evidence="13" id="KW-1185">Reference proteome</keyword>
<dbReference type="InterPro" id="IPR041755">
    <property type="entry name" value="Hef_ID"/>
</dbReference>
<dbReference type="PANTHER" id="PTHR14025">
    <property type="entry name" value="FANCONI ANEMIA GROUP M FANCM FAMILY MEMBER"/>
    <property type="match status" value="1"/>
</dbReference>
<gene>
    <name evidence="10" type="ORF">BHR79_10160</name>
    <name evidence="11" type="ORF">EFE40_05100</name>
    <name evidence="12" type="ORF">SAMN04515625_0952</name>
</gene>
<keyword evidence="6" id="KW-0238">DNA-binding</keyword>
<evidence type="ECO:0000256" key="6">
    <source>
        <dbReference type="ARBA" id="ARBA00023125"/>
    </source>
</evidence>
<evidence type="ECO:0000256" key="4">
    <source>
        <dbReference type="ARBA" id="ARBA00022806"/>
    </source>
</evidence>
<dbReference type="Pfam" id="PF00270">
    <property type="entry name" value="DEAD"/>
    <property type="match status" value="1"/>
</dbReference>
<dbReference type="GeneID" id="30584138"/>
<dbReference type="InterPro" id="IPR001650">
    <property type="entry name" value="Helicase_C-like"/>
</dbReference>
<keyword evidence="2" id="KW-0227">DNA damage</keyword>
<dbReference type="Pfam" id="PF14520">
    <property type="entry name" value="HHH_5"/>
    <property type="match status" value="1"/>
</dbReference>
<evidence type="ECO:0000313" key="11">
    <source>
        <dbReference type="EMBL" id="RNI08854.1"/>
    </source>
</evidence>
<dbReference type="Proteomes" id="UP000198669">
    <property type="component" value="Unassembled WGS sequence"/>
</dbReference>
<organism evidence="10 13">
    <name type="scientific">Methanohalophilus halophilus</name>
    <dbReference type="NCBI Taxonomy" id="2177"/>
    <lineage>
        <taxon>Archaea</taxon>
        <taxon>Methanobacteriati</taxon>
        <taxon>Methanobacteriota</taxon>
        <taxon>Stenosarchaea group</taxon>
        <taxon>Methanomicrobia</taxon>
        <taxon>Methanosarcinales</taxon>
        <taxon>Methanosarcinaceae</taxon>
        <taxon>Methanohalophilus</taxon>
    </lineage>
</organism>
<dbReference type="GO" id="GO:0006281">
    <property type="term" value="P:DNA repair"/>
    <property type="evidence" value="ECO:0007669"/>
    <property type="project" value="UniProtKB-KW"/>
</dbReference>
<dbReference type="SMART" id="SM00278">
    <property type="entry name" value="HhH1"/>
    <property type="match status" value="2"/>
</dbReference>
<dbReference type="InterPro" id="IPR011545">
    <property type="entry name" value="DEAD/DEAH_box_helicase_dom"/>
</dbReference>
<dbReference type="CDD" id="cd20075">
    <property type="entry name" value="XPF_nuclease_XPF_arch"/>
    <property type="match status" value="1"/>
</dbReference>
<name>A0A1L3Q4I6_9EURY</name>
<dbReference type="CDD" id="cd12089">
    <property type="entry name" value="Hef_ID"/>
    <property type="match status" value="1"/>
</dbReference>
<evidence type="ECO:0000256" key="3">
    <source>
        <dbReference type="ARBA" id="ARBA00022801"/>
    </source>
</evidence>
<dbReference type="Gene3D" id="1.10.150.20">
    <property type="entry name" value="5' to 3' exonuclease, C-terminal subdomain"/>
    <property type="match status" value="1"/>
</dbReference>
<dbReference type="OrthoDB" id="9764at2157"/>
<keyword evidence="7" id="KW-0234">DNA repair</keyword>
<dbReference type="Proteomes" id="UP000267921">
    <property type="component" value="Unassembled WGS sequence"/>
</dbReference>
<keyword evidence="3" id="KW-0378">Hydrolase</keyword>
<evidence type="ECO:0000313" key="10">
    <source>
        <dbReference type="EMBL" id="APH39802.1"/>
    </source>
</evidence>
<dbReference type="EMBL" id="CP017921">
    <property type="protein sequence ID" value="APH39802.1"/>
    <property type="molecule type" value="Genomic_DNA"/>
</dbReference>
<dbReference type="NCBIfam" id="NF010337">
    <property type="entry name" value="PRK13766.1"/>
    <property type="match status" value="1"/>
</dbReference>
<dbReference type="GO" id="GO:0005524">
    <property type="term" value="F:ATP binding"/>
    <property type="evidence" value="ECO:0007669"/>
    <property type="project" value="UniProtKB-KW"/>
</dbReference>
<dbReference type="GO" id="GO:0140097">
    <property type="term" value="F:catalytic activity, acting on DNA"/>
    <property type="evidence" value="ECO:0007669"/>
    <property type="project" value="UniProtKB-ARBA"/>
</dbReference>
<dbReference type="STRING" id="2177.BHR79_10160"/>
<evidence type="ECO:0000256" key="5">
    <source>
        <dbReference type="ARBA" id="ARBA00022840"/>
    </source>
</evidence>
<accession>A0A1L3Q4I6</accession>
<keyword evidence="1" id="KW-0547">Nucleotide-binding</keyword>
<dbReference type="SMART" id="SM00487">
    <property type="entry name" value="DEXDc"/>
    <property type="match status" value="1"/>
</dbReference>
<dbReference type="Pfam" id="PF21210">
    <property type="entry name" value="RNA_helicase_helical"/>
    <property type="match status" value="1"/>
</dbReference>
<dbReference type="SUPFAM" id="SSF52980">
    <property type="entry name" value="Restriction endonuclease-like"/>
    <property type="match status" value="1"/>
</dbReference>
<dbReference type="Gene3D" id="3.40.50.10130">
    <property type="match status" value="1"/>
</dbReference>
<dbReference type="PANTHER" id="PTHR14025:SF20">
    <property type="entry name" value="FANCONI ANEMIA GROUP M PROTEIN"/>
    <property type="match status" value="1"/>
</dbReference>
<evidence type="ECO:0000313" key="13">
    <source>
        <dbReference type="Proteomes" id="UP000186879"/>
    </source>
</evidence>
<reference evidence="12 14" key="2">
    <citation type="submission" date="2016-10" db="EMBL/GenBank/DDBJ databases">
        <authorList>
            <person name="de Groot N.N."/>
        </authorList>
    </citation>
    <scope>NUCLEOTIDE SEQUENCE [LARGE SCALE GENOMIC DNA]</scope>
    <source>
        <strain evidence="12 14">Z-7982</strain>
    </source>
</reference>
<dbReference type="GO" id="GO:0003677">
    <property type="term" value="F:DNA binding"/>
    <property type="evidence" value="ECO:0007669"/>
    <property type="project" value="UniProtKB-KW"/>
</dbReference>